<feature type="transmembrane region" description="Helical" evidence="1">
    <location>
        <begin position="123"/>
        <end position="142"/>
    </location>
</feature>
<organism evidence="2 3">
    <name type="scientific">Flavobacterium azooxidireducens</name>
    <dbReference type="NCBI Taxonomy" id="1871076"/>
    <lineage>
        <taxon>Bacteria</taxon>
        <taxon>Pseudomonadati</taxon>
        <taxon>Bacteroidota</taxon>
        <taxon>Flavobacteriia</taxon>
        <taxon>Flavobacteriales</taxon>
        <taxon>Flavobacteriaceae</taxon>
        <taxon>Flavobacterium</taxon>
    </lineage>
</organism>
<feature type="transmembrane region" description="Helical" evidence="1">
    <location>
        <begin position="92"/>
        <end position="111"/>
    </location>
</feature>
<protein>
    <submittedName>
        <fullName evidence="2">Uncharacterized protein</fullName>
    </submittedName>
</protein>
<evidence type="ECO:0000313" key="3">
    <source>
        <dbReference type="Proteomes" id="UP000830583"/>
    </source>
</evidence>
<evidence type="ECO:0000256" key="1">
    <source>
        <dbReference type="SAM" id="Phobius"/>
    </source>
</evidence>
<sequence>MKLSVEEIEIISDYLSKSGIKQVDIKFELLDHIAIEIEELVVLENCSFEEALEKIKQKWNPFFVQSKSFHIGLIYSFPKIVLNKIESRIKKVNLSILLLVVLWAFCSFAFNLDLLVNQRLNSFINYSGIAIGVVLLVVSFFINYKSQPTTYRFLVNQSSPSILFWLLYIYYFDYGMNSLKLFFLLLLSLQFVIVCFYVYNHINCIKKYHLV</sequence>
<evidence type="ECO:0000313" key="2">
    <source>
        <dbReference type="EMBL" id="UPQ80550.1"/>
    </source>
</evidence>
<reference evidence="2" key="1">
    <citation type="submission" date="2022-04" db="EMBL/GenBank/DDBJ databases">
        <title>Consumption of N2O by Flavobacterium azooxidireducens sp. nov. isolated from Decomposing Leaf Litter of Phragmites australis (Cav.).</title>
        <authorList>
            <person name="Behrendt U."/>
            <person name="Spanner T."/>
            <person name="Augustin J."/>
            <person name="Horn M.A."/>
            <person name="Kolb S."/>
            <person name="Ulrich A."/>
        </authorList>
    </citation>
    <scope>NUCLEOTIDE SEQUENCE</scope>
    <source>
        <strain evidence="2">IGB 4-14</strain>
    </source>
</reference>
<keyword evidence="3" id="KW-1185">Reference proteome</keyword>
<keyword evidence="1" id="KW-0472">Membrane</keyword>
<gene>
    <name evidence="2" type="ORF">M0M57_06835</name>
</gene>
<feature type="transmembrane region" description="Helical" evidence="1">
    <location>
        <begin position="178"/>
        <end position="199"/>
    </location>
</feature>
<accession>A0ABY4KJK6</accession>
<feature type="transmembrane region" description="Helical" evidence="1">
    <location>
        <begin position="154"/>
        <end position="172"/>
    </location>
</feature>
<name>A0ABY4KJK6_9FLAO</name>
<dbReference type="RefSeq" id="WP_248436443.1">
    <property type="nucleotide sequence ID" value="NZ_CP096205.1"/>
</dbReference>
<keyword evidence="1" id="KW-1133">Transmembrane helix</keyword>
<dbReference type="EMBL" id="CP096205">
    <property type="protein sequence ID" value="UPQ80550.1"/>
    <property type="molecule type" value="Genomic_DNA"/>
</dbReference>
<keyword evidence="1" id="KW-0812">Transmembrane</keyword>
<dbReference type="Proteomes" id="UP000830583">
    <property type="component" value="Chromosome"/>
</dbReference>
<proteinExistence type="predicted"/>